<evidence type="ECO:0000256" key="3">
    <source>
        <dbReference type="ARBA" id="ARBA00022771"/>
    </source>
</evidence>
<dbReference type="PANTHER" id="PTHR47165:SF3">
    <property type="entry name" value="RETROTRANSPOSON-LIKE PROTEIN"/>
    <property type="match status" value="1"/>
</dbReference>
<keyword evidence="4" id="KW-0862">Zinc</keyword>
<evidence type="ECO:0000256" key="6">
    <source>
        <dbReference type="SAM" id="MobiDB-lite"/>
    </source>
</evidence>
<feature type="region of interest" description="Disordered" evidence="6">
    <location>
        <begin position="220"/>
        <end position="251"/>
    </location>
</feature>
<sequence>MYYNKLLNTKLHMIRPQATAEELQASQTPNIEDKTIEELLQLDPDMFPEQGFRCTVTISRLVQNGRWWFPSCIKCNKSSSQTSTGYQCTSCNGTETEFRYKLSFIATDGTSEAEFFCFDTIARRIVGKSCQTLFSTSDVSRGPPPDLAAIVSLKFTLAVTINMSAFCVTNQIFSILSVLASHGRQASIPCATQNLSQQQMFTQESTVDVITTQESPATSFAKLSTSTKQENVVDEQIPDEVNKDSLASPPK</sequence>
<dbReference type="InterPro" id="IPR012340">
    <property type="entry name" value="NA-bd_OB-fold"/>
</dbReference>
<protein>
    <recommendedName>
        <fullName evidence="7">Replication factor A C-terminal domain-containing protein</fullName>
    </recommendedName>
</protein>
<dbReference type="PANTHER" id="PTHR47165">
    <property type="entry name" value="OS03G0429900 PROTEIN"/>
    <property type="match status" value="1"/>
</dbReference>
<dbReference type="eggNOG" id="KOG0851">
    <property type="taxonomic scope" value="Eukaryota"/>
</dbReference>
<dbReference type="PaxDb" id="4577-GRMZM2G134040_P01"/>
<dbReference type="InterPro" id="IPR013955">
    <property type="entry name" value="Rep_factor-A_C"/>
</dbReference>
<reference evidence="8" key="1">
    <citation type="submission" date="2015-12" db="EMBL/GenBank/DDBJ databases">
        <title>Update maize B73 reference genome by single molecule sequencing technologies.</title>
        <authorList>
            <consortium name="Maize Genome Sequencing Project"/>
            <person name="Ware D."/>
        </authorList>
    </citation>
    <scope>NUCLEOTIDE SEQUENCE</scope>
    <source>
        <tissue evidence="8">Seedling</tissue>
    </source>
</reference>
<feature type="non-terminal residue" evidence="8">
    <location>
        <position position="251"/>
    </location>
</feature>
<dbReference type="Gene3D" id="2.40.50.140">
    <property type="entry name" value="Nucleic acid-binding proteins"/>
    <property type="match status" value="1"/>
</dbReference>
<evidence type="ECO:0000256" key="2">
    <source>
        <dbReference type="ARBA" id="ARBA00022723"/>
    </source>
</evidence>
<accession>A0A1D6NR83</accession>
<evidence type="ECO:0000313" key="8">
    <source>
        <dbReference type="EMBL" id="AQL00817.1"/>
    </source>
</evidence>
<evidence type="ECO:0000256" key="5">
    <source>
        <dbReference type="ARBA" id="ARBA00023125"/>
    </source>
</evidence>
<evidence type="ECO:0000256" key="1">
    <source>
        <dbReference type="ARBA" id="ARBA00005690"/>
    </source>
</evidence>
<dbReference type="GO" id="GO:0008270">
    <property type="term" value="F:zinc ion binding"/>
    <property type="evidence" value="ECO:0007669"/>
    <property type="project" value="UniProtKB-KW"/>
</dbReference>
<dbReference type="Pfam" id="PF08646">
    <property type="entry name" value="Rep_fac-A_C"/>
    <property type="match status" value="1"/>
</dbReference>
<dbReference type="InParanoid" id="A0A1D6NR83"/>
<dbReference type="AlphaFoldDB" id="A0A1D6NR83"/>
<evidence type="ECO:0000256" key="4">
    <source>
        <dbReference type="ARBA" id="ARBA00022833"/>
    </source>
</evidence>
<comment type="similarity">
    <text evidence="1">Belongs to the replication factor A protein 1 family.</text>
</comment>
<keyword evidence="5" id="KW-0238">DNA-binding</keyword>
<dbReference type="EMBL" id="CM000785">
    <property type="protein sequence ID" value="AQL00817.1"/>
    <property type="molecule type" value="Genomic_DNA"/>
</dbReference>
<feature type="domain" description="Replication factor A C-terminal" evidence="7">
    <location>
        <begin position="53"/>
        <end position="138"/>
    </location>
</feature>
<keyword evidence="3" id="KW-0863">Zinc-finger</keyword>
<name>A0A1D6NR83_MAIZE</name>
<keyword evidence="2" id="KW-0479">Metal-binding</keyword>
<dbReference type="FunCoup" id="A0A1D6NR83">
    <property type="interactions" value="211"/>
</dbReference>
<dbReference type="SUPFAM" id="SSF50249">
    <property type="entry name" value="Nucleic acid-binding proteins"/>
    <property type="match status" value="1"/>
</dbReference>
<proteinExistence type="inferred from homology"/>
<dbReference type="InterPro" id="IPR047192">
    <property type="entry name" value="Euk_RPA1_DBD_C"/>
</dbReference>
<organism evidence="8">
    <name type="scientific">Zea mays</name>
    <name type="common">Maize</name>
    <dbReference type="NCBI Taxonomy" id="4577"/>
    <lineage>
        <taxon>Eukaryota</taxon>
        <taxon>Viridiplantae</taxon>
        <taxon>Streptophyta</taxon>
        <taxon>Embryophyta</taxon>
        <taxon>Tracheophyta</taxon>
        <taxon>Spermatophyta</taxon>
        <taxon>Magnoliopsida</taxon>
        <taxon>Liliopsida</taxon>
        <taxon>Poales</taxon>
        <taxon>Poaceae</taxon>
        <taxon>PACMAD clade</taxon>
        <taxon>Panicoideae</taxon>
        <taxon>Andropogonodae</taxon>
        <taxon>Andropogoneae</taxon>
        <taxon>Tripsacinae</taxon>
        <taxon>Zea</taxon>
    </lineage>
</organism>
<gene>
    <name evidence="8" type="ORF">ZEAMMB73_Zm00001d044750</name>
</gene>
<dbReference type="ExpressionAtlas" id="A0A1D6NR83">
    <property type="expression patterns" value="baseline and differential"/>
</dbReference>
<dbReference type="GO" id="GO:0003677">
    <property type="term" value="F:DNA binding"/>
    <property type="evidence" value="ECO:0007669"/>
    <property type="project" value="UniProtKB-KW"/>
</dbReference>
<evidence type="ECO:0000259" key="7">
    <source>
        <dbReference type="Pfam" id="PF08646"/>
    </source>
</evidence>
<feature type="compositionally biased region" description="Polar residues" evidence="6">
    <location>
        <begin position="220"/>
        <end position="230"/>
    </location>
</feature>
<dbReference type="CDD" id="cd04476">
    <property type="entry name" value="RPA1_DBD_C"/>
    <property type="match status" value="1"/>
</dbReference>
<dbReference type="SMR" id="A0A1D6NR83"/>